<proteinExistence type="predicted"/>
<name>A0A7C0Y3W7_DESA2</name>
<evidence type="ECO:0000313" key="2">
    <source>
        <dbReference type="EMBL" id="HDD43857.1"/>
    </source>
</evidence>
<dbReference type="Pfam" id="PF03259">
    <property type="entry name" value="Robl_LC7"/>
    <property type="match status" value="1"/>
</dbReference>
<gene>
    <name evidence="2" type="ORF">ENG63_03225</name>
</gene>
<comment type="caution">
    <text evidence="2">The sequence shown here is derived from an EMBL/GenBank/DDBJ whole genome shotgun (WGS) entry which is preliminary data.</text>
</comment>
<sequence length="128" mass="14171">MDIILEEEKVDKLTLLLNKLINEGGASYVLLTDMAGNLICKSGEGSIDATSLAVLSAANFAATKEIARLIGEDEFSLLFHRGQKENIHFTRIDPEILMIVLFKPYVSLGLLRIKIEGIKKEIQKILGE</sequence>
<protein>
    <submittedName>
        <fullName evidence="2">Roadblock/LC7 domain-containing protein</fullName>
    </submittedName>
</protein>
<dbReference type="SMART" id="SM00960">
    <property type="entry name" value="Robl_LC7"/>
    <property type="match status" value="1"/>
</dbReference>
<accession>A0A7C0Y3W7</accession>
<evidence type="ECO:0000259" key="1">
    <source>
        <dbReference type="SMART" id="SM00960"/>
    </source>
</evidence>
<dbReference type="PANTHER" id="PTHR13323">
    <property type="entry name" value="LATE ENDOSOMAL/LYSOSOMAL MP1 INTERACTING PROTEIN"/>
    <property type="match status" value="1"/>
</dbReference>
<feature type="domain" description="Roadblock/LAMTOR2" evidence="1">
    <location>
        <begin position="13"/>
        <end position="102"/>
    </location>
</feature>
<dbReference type="InterPro" id="IPR004942">
    <property type="entry name" value="Roadblock/LAMTOR2_dom"/>
</dbReference>
<dbReference type="Proteomes" id="UP000886289">
    <property type="component" value="Unassembled WGS sequence"/>
</dbReference>
<dbReference type="AlphaFoldDB" id="A0A7C0Y3W7"/>
<dbReference type="SUPFAM" id="SSF103196">
    <property type="entry name" value="Roadblock/LC7 domain"/>
    <property type="match status" value="1"/>
</dbReference>
<dbReference type="GO" id="GO:0060090">
    <property type="term" value="F:molecular adaptor activity"/>
    <property type="evidence" value="ECO:0007669"/>
    <property type="project" value="InterPro"/>
</dbReference>
<dbReference type="EMBL" id="DRBS01000125">
    <property type="protein sequence ID" value="HDD43857.1"/>
    <property type="molecule type" value="Genomic_DNA"/>
</dbReference>
<dbReference type="InterPro" id="IPR037587">
    <property type="entry name" value="LAMTOR2-like"/>
</dbReference>
<dbReference type="Gene3D" id="3.30.450.30">
    <property type="entry name" value="Dynein light chain 2a, cytoplasmic"/>
    <property type="match status" value="1"/>
</dbReference>
<dbReference type="GO" id="GO:0032008">
    <property type="term" value="P:positive regulation of TOR signaling"/>
    <property type="evidence" value="ECO:0007669"/>
    <property type="project" value="InterPro"/>
</dbReference>
<organism evidence="2">
    <name type="scientific">Desulfofervidus auxilii</name>
    <dbReference type="NCBI Taxonomy" id="1621989"/>
    <lineage>
        <taxon>Bacteria</taxon>
        <taxon>Pseudomonadati</taxon>
        <taxon>Thermodesulfobacteriota</taxon>
        <taxon>Candidatus Desulfofervidia</taxon>
        <taxon>Candidatus Desulfofervidales</taxon>
        <taxon>Candidatus Desulfofervidaceae</taxon>
        <taxon>Candidatus Desulfofervidus</taxon>
    </lineage>
</organism>
<reference evidence="2" key="1">
    <citation type="journal article" date="2020" name="mSystems">
        <title>Genome- and Community-Level Interaction Insights into Carbon Utilization and Element Cycling Functions of Hydrothermarchaeota in Hydrothermal Sediment.</title>
        <authorList>
            <person name="Zhou Z."/>
            <person name="Liu Y."/>
            <person name="Xu W."/>
            <person name="Pan J."/>
            <person name="Luo Z.H."/>
            <person name="Li M."/>
        </authorList>
    </citation>
    <scope>NUCLEOTIDE SEQUENCE [LARGE SCALE GENOMIC DNA]</scope>
    <source>
        <strain evidence="2">HyVt-233</strain>
    </source>
</reference>
<dbReference type="GO" id="GO:0005085">
    <property type="term" value="F:guanyl-nucleotide exchange factor activity"/>
    <property type="evidence" value="ECO:0007669"/>
    <property type="project" value="InterPro"/>
</dbReference>